<dbReference type="GO" id="GO:0016491">
    <property type="term" value="F:oxidoreductase activity"/>
    <property type="evidence" value="ECO:0007669"/>
    <property type="project" value="UniProtKB-KW"/>
</dbReference>
<comment type="similarity">
    <text evidence="2">Belongs to the oxygen-dependent FAD-linked oxidoreductase family.</text>
</comment>
<feature type="domain" description="FAD-binding PCMH-type" evidence="6">
    <location>
        <begin position="35"/>
        <end position="213"/>
    </location>
</feature>
<gene>
    <name evidence="7" type="ORF">FB45DRAFT_872961</name>
</gene>
<evidence type="ECO:0000259" key="6">
    <source>
        <dbReference type="PROSITE" id="PS51387"/>
    </source>
</evidence>
<keyword evidence="8" id="KW-1185">Reference proteome</keyword>
<dbReference type="InterPro" id="IPR050416">
    <property type="entry name" value="FAD-linked_Oxidoreductase"/>
</dbReference>
<name>A0AAD7BCD4_9AGAR</name>
<proteinExistence type="inferred from homology"/>
<dbReference type="PROSITE" id="PS51387">
    <property type="entry name" value="FAD_PCMH"/>
    <property type="match status" value="1"/>
</dbReference>
<dbReference type="EMBL" id="JARKIF010000022">
    <property type="protein sequence ID" value="KAJ7616499.1"/>
    <property type="molecule type" value="Genomic_DNA"/>
</dbReference>
<evidence type="ECO:0000256" key="3">
    <source>
        <dbReference type="ARBA" id="ARBA00022630"/>
    </source>
</evidence>
<evidence type="ECO:0000313" key="8">
    <source>
        <dbReference type="Proteomes" id="UP001221142"/>
    </source>
</evidence>
<dbReference type="InterPro" id="IPR016166">
    <property type="entry name" value="FAD-bd_PCMH"/>
</dbReference>
<dbReference type="Gene3D" id="3.40.462.20">
    <property type="match status" value="1"/>
</dbReference>
<sequence length="536" mass="60555">MATIANFAGKQFLPTDKDFDVHRWQYATSTHQINHDMNPGLIVQPRDKADIQRVIAHARVRKQAIAIRTGGHQYSGASSTGRNNIQLDLQTTFQSADDLVYFEKDGKSFVRTSVSHSLGAFNAFLGTNHVFVPHGQCTRVHVGGHVQTGGYGQLGRSFGLFGDHVVSLEIIDYRGHEREITRTGEPKLFFAWLGGSPGNLGVLTHFVVQVYRDGDYVGALGMRAVHLYDTATLSKLLRHLAEMNDDADFPRNYDLCISVLSASFDILGLMGGLDTKMRLEHPEIYGPDGQPVFPRMIVIYAQYVPFSPTDKPDMGFFDQLRQGCFLSSAVEKKPMSELTAQWIFRNTREFNLPYVKRTYTTNSTTLAKDGWVDWVVRRMDEVVKPTGNGQWLSAQLQCFGGKNSMMFRNAGNGTSYSWRDSTLCMTLDNFHKPEKKAEAEAWAARNDREAIGPNGIFSTQDRRFLWGSYGSFDLDSVWRTYHEDRAKYERLMQARRLADPKGIFTPNTFCVKRAGLTTVVKLRLKRYLGKRHEGAD</sequence>
<comment type="caution">
    <text evidence="7">The sequence shown here is derived from an EMBL/GenBank/DDBJ whole genome shotgun (WGS) entry which is preliminary data.</text>
</comment>
<dbReference type="AlphaFoldDB" id="A0AAD7BCD4"/>
<reference evidence="7" key="1">
    <citation type="submission" date="2023-03" db="EMBL/GenBank/DDBJ databases">
        <title>Massive genome expansion in bonnet fungi (Mycena s.s.) driven by repeated elements and novel gene families across ecological guilds.</title>
        <authorList>
            <consortium name="Lawrence Berkeley National Laboratory"/>
            <person name="Harder C.B."/>
            <person name="Miyauchi S."/>
            <person name="Viragh M."/>
            <person name="Kuo A."/>
            <person name="Thoen E."/>
            <person name="Andreopoulos B."/>
            <person name="Lu D."/>
            <person name="Skrede I."/>
            <person name="Drula E."/>
            <person name="Henrissat B."/>
            <person name="Morin E."/>
            <person name="Kohler A."/>
            <person name="Barry K."/>
            <person name="LaButti K."/>
            <person name="Morin E."/>
            <person name="Salamov A."/>
            <person name="Lipzen A."/>
            <person name="Mereny Z."/>
            <person name="Hegedus B."/>
            <person name="Baldrian P."/>
            <person name="Stursova M."/>
            <person name="Weitz H."/>
            <person name="Taylor A."/>
            <person name="Grigoriev I.V."/>
            <person name="Nagy L.G."/>
            <person name="Martin F."/>
            <person name="Kauserud H."/>
        </authorList>
    </citation>
    <scope>NUCLEOTIDE SEQUENCE</scope>
    <source>
        <strain evidence="7">9284</strain>
    </source>
</reference>
<evidence type="ECO:0000256" key="1">
    <source>
        <dbReference type="ARBA" id="ARBA00001974"/>
    </source>
</evidence>
<evidence type="ECO:0000256" key="4">
    <source>
        <dbReference type="ARBA" id="ARBA00022827"/>
    </source>
</evidence>
<dbReference type="Gene3D" id="3.30.465.10">
    <property type="match status" value="2"/>
</dbReference>
<dbReference type="Proteomes" id="UP001221142">
    <property type="component" value="Unassembled WGS sequence"/>
</dbReference>
<keyword evidence="5" id="KW-0560">Oxidoreductase</keyword>
<dbReference type="InterPro" id="IPR016169">
    <property type="entry name" value="FAD-bd_PCMH_sub2"/>
</dbReference>
<dbReference type="GO" id="GO:0071949">
    <property type="term" value="F:FAD binding"/>
    <property type="evidence" value="ECO:0007669"/>
    <property type="project" value="InterPro"/>
</dbReference>
<evidence type="ECO:0000256" key="5">
    <source>
        <dbReference type="ARBA" id="ARBA00023002"/>
    </source>
</evidence>
<dbReference type="InterPro" id="IPR036318">
    <property type="entry name" value="FAD-bd_PCMH-like_sf"/>
</dbReference>
<evidence type="ECO:0000256" key="2">
    <source>
        <dbReference type="ARBA" id="ARBA00005466"/>
    </source>
</evidence>
<evidence type="ECO:0000313" key="7">
    <source>
        <dbReference type="EMBL" id="KAJ7616499.1"/>
    </source>
</evidence>
<keyword evidence="3" id="KW-0285">Flavoprotein</keyword>
<dbReference type="SUPFAM" id="SSF56176">
    <property type="entry name" value="FAD-binding/transporter-associated domain-like"/>
    <property type="match status" value="1"/>
</dbReference>
<accession>A0AAD7BCD4</accession>
<dbReference type="InterPro" id="IPR006094">
    <property type="entry name" value="Oxid_FAD_bind_N"/>
</dbReference>
<dbReference type="PANTHER" id="PTHR42973:SF39">
    <property type="entry name" value="FAD-BINDING PCMH-TYPE DOMAIN-CONTAINING PROTEIN"/>
    <property type="match status" value="1"/>
</dbReference>
<organism evidence="7 8">
    <name type="scientific">Roridomyces roridus</name>
    <dbReference type="NCBI Taxonomy" id="1738132"/>
    <lineage>
        <taxon>Eukaryota</taxon>
        <taxon>Fungi</taxon>
        <taxon>Dikarya</taxon>
        <taxon>Basidiomycota</taxon>
        <taxon>Agaricomycotina</taxon>
        <taxon>Agaricomycetes</taxon>
        <taxon>Agaricomycetidae</taxon>
        <taxon>Agaricales</taxon>
        <taxon>Marasmiineae</taxon>
        <taxon>Mycenaceae</taxon>
        <taxon>Roridomyces</taxon>
    </lineage>
</organism>
<protein>
    <recommendedName>
        <fullName evidence="6">FAD-binding PCMH-type domain-containing protein</fullName>
    </recommendedName>
</protein>
<dbReference type="PANTHER" id="PTHR42973">
    <property type="entry name" value="BINDING OXIDOREDUCTASE, PUTATIVE (AFU_ORTHOLOGUE AFUA_1G17690)-RELATED"/>
    <property type="match status" value="1"/>
</dbReference>
<keyword evidence="4" id="KW-0274">FAD</keyword>
<comment type="cofactor">
    <cofactor evidence="1">
        <name>FAD</name>
        <dbReference type="ChEBI" id="CHEBI:57692"/>
    </cofactor>
</comment>
<dbReference type="Pfam" id="PF01565">
    <property type="entry name" value="FAD_binding_4"/>
    <property type="match status" value="1"/>
</dbReference>